<gene>
    <name evidence="2" type="ORF">GCM10008967_32430</name>
</gene>
<proteinExistence type="predicted"/>
<dbReference type="InterPro" id="IPR002575">
    <property type="entry name" value="Aminoglycoside_PTrfase"/>
</dbReference>
<dbReference type="Proteomes" id="UP001500782">
    <property type="component" value="Unassembled WGS sequence"/>
</dbReference>
<name>A0ABN0WJ69_9BACI</name>
<organism evidence="2 3">
    <name type="scientific">Bacillus carboniphilus</name>
    <dbReference type="NCBI Taxonomy" id="86663"/>
    <lineage>
        <taxon>Bacteria</taxon>
        <taxon>Bacillati</taxon>
        <taxon>Bacillota</taxon>
        <taxon>Bacilli</taxon>
        <taxon>Bacillales</taxon>
        <taxon>Bacillaceae</taxon>
        <taxon>Bacillus</taxon>
    </lineage>
</organism>
<dbReference type="RefSeq" id="WP_343801201.1">
    <property type="nucleotide sequence ID" value="NZ_BAAADJ010000057.1"/>
</dbReference>
<evidence type="ECO:0000313" key="3">
    <source>
        <dbReference type="Proteomes" id="UP001500782"/>
    </source>
</evidence>
<protein>
    <submittedName>
        <fullName evidence="2">Aminoglycoside phosphotransferase family protein</fullName>
    </submittedName>
</protein>
<feature type="domain" description="Aminoglycoside phosphotransferase" evidence="1">
    <location>
        <begin position="5"/>
        <end position="199"/>
    </location>
</feature>
<reference evidence="2 3" key="1">
    <citation type="journal article" date="2019" name="Int. J. Syst. Evol. Microbiol.">
        <title>The Global Catalogue of Microorganisms (GCM) 10K type strain sequencing project: providing services to taxonomists for standard genome sequencing and annotation.</title>
        <authorList>
            <consortium name="The Broad Institute Genomics Platform"/>
            <consortium name="The Broad Institute Genome Sequencing Center for Infectious Disease"/>
            <person name="Wu L."/>
            <person name="Ma J."/>
        </authorList>
    </citation>
    <scope>NUCLEOTIDE SEQUENCE [LARGE SCALE GENOMIC DNA]</scope>
    <source>
        <strain evidence="2 3">JCM 9731</strain>
    </source>
</reference>
<evidence type="ECO:0000259" key="1">
    <source>
        <dbReference type="Pfam" id="PF01636"/>
    </source>
</evidence>
<dbReference type="Gene3D" id="3.90.1200.10">
    <property type="match status" value="1"/>
</dbReference>
<dbReference type="InterPro" id="IPR011009">
    <property type="entry name" value="Kinase-like_dom_sf"/>
</dbReference>
<keyword evidence="3" id="KW-1185">Reference proteome</keyword>
<accession>A0ABN0WJ69</accession>
<sequence>MKIGRKIGEGANAEVFEWGSTNKVVKLAKSNIDKTDLKREFNNNLIMWKLGLPVPQPFEMIEFKHRPGIVYERILGKTLRERFFENLVTQKDTDQTTFDLDDVRLSARILGKVHNSKSHRELPSNQREFLKKQILSVDYLREDEKKDVLGLLDSLPVKRNICHGDANPNNILFPNGEPVLIDWMNASNGNPEADLAEFIIMIRYAILPPNTPPNAVRLFDSNRENIINEFMQAYTRLTGTTYNEVDPWIVPIAARKLSSDGIVEEEKQLLVGVIRKRLNSCGQKGKYMQHILEGKGLND</sequence>
<evidence type="ECO:0000313" key="2">
    <source>
        <dbReference type="EMBL" id="GAA0339593.1"/>
    </source>
</evidence>
<dbReference type="Pfam" id="PF01636">
    <property type="entry name" value="APH"/>
    <property type="match status" value="1"/>
</dbReference>
<comment type="caution">
    <text evidence="2">The sequence shown here is derived from an EMBL/GenBank/DDBJ whole genome shotgun (WGS) entry which is preliminary data.</text>
</comment>
<dbReference type="EMBL" id="BAAADJ010000057">
    <property type="protein sequence ID" value="GAA0339593.1"/>
    <property type="molecule type" value="Genomic_DNA"/>
</dbReference>
<dbReference type="SUPFAM" id="SSF56112">
    <property type="entry name" value="Protein kinase-like (PK-like)"/>
    <property type="match status" value="1"/>
</dbReference>